<proteinExistence type="predicted"/>
<evidence type="ECO:0000313" key="2">
    <source>
        <dbReference type="Proteomes" id="UP000461948"/>
    </source>
</evidence>
<reference evidence="1 2" key="1">
    <citation type="submission" date="2019-11" db="EMBL/GenBank/DDBJ databases">
        <title>Draft Genome Sequence of Plant Growth-Promoting Rhizosphere-Associated Bacteria.</title>
        <authorList>
            <person name="Vasilyev I.Y."/>
            <person name="Radchenko V."/>
            <person name="Ilnitskaya E.V."/>
        </authorList>
    </citation>
    <scope>NUCLEOTIDE SEQUENCE [LARGE SCALE GENOMIC DNA]</scope>
    <source>
        <strain evidence="1 2">VRA_MhP_f</strain>
    </source>
</reference>
<gene>
    <name evidence="1" type="ORF">GKC49_24850</name>
</gene>
<dbReference type="EMBL" id="WKLC01001648">
    <property type="protein sequence ID" value="MSE18204.1"/>
    <property type="molecule type" value="Genomic_DNA"/>
</dbReference>
<comment type="caution">
    <text evidence="1">The sequence shown here is derived from an EMBL/GenBank/DDBJ whole genome shotgun (WGS) entry which is preliminary data.</text>
</comment>
<dbReference type="Gene3D" id="3.55.50.30">
    <property type="match status" value="1"/>
</dbReference>
<feature type="non-terminal residue" evidence="1">
    <location>
        <position position="65"/>
    </location>
</feature>
<sequence>MFTFSFPGRLLAAITLLLLSMGITNARVPDEWKNGAYAYSADNTPLNIILDDFASSFGVEVNLDR</sequence>
<accession>A0A7X2MRV8</accession>
<name>A0A7X2MRV8_ENTAG</name>
<organism evidence="1 2">
    <name type="scientific">Enterobacter agglomerans</name>
    <name type="common">Erwinia herbicola</name>
    <name type="synonym">Pantoea agglomerans</name>
    <dbReference type="NCBI Taxonomy" id="549"/>
    <lineage>
        <taxon>Bacteria</taxon>
        <taxon>Pseudomonadati</taxon>
        <taxon>Pseudomonadota</taxon>
        <taxon>Gammaproteobacteria</taxon>
        <taxon>Enterobacterales</taxon>
        <taxon>Erwiniaceae</taxon>
        <taxon>Pantoea</taxon>
        <taxon>Pantoea agglomerans group</taxon>
    </lineage>
</organism>
<dbReference type="Proteomes" id="UP000461948">
    <property type="component" value="Unassembled WGS sequence"/>
</dbReference>
<evidence type="ECO:0000313" key="1">
    <source>
        <dbReference type="EMBL" id="MSE18204.1"/>
    </source>
</evidence>
<dbReference type="AlphaFoldDB" id="A0A7X2MRV8"/>
<protein>
    <submittedName>
        <fullName evidence="1">Uncharacterized protein</fullName>
    </submittedName>
</protein>